<dbReference type="GO" id="GO:0001763">
    <property type="term" value="P:morphogenesis of a branching structure"/>
    <property type="evidence" value="ECO:0007669"/>
    <property type="project" value="InterPro"/>
</dbReference>
<evidence type="ECO:0000256" key="5">
    <source>
        <dbReference type="SAM" id="MobiDB-lite"/>
    </source>
</evidence>
<evidence type="ECO:0000256" key="2">
    <source>
        <dbReference type="ARBA" id="ARBA00025796"/>
    </source>
</evidence>
<feature type="compositionally biased region" description="Basic and acidic residues" evidence="5">
    <location>
        <begin position="258"/>
        <end position="267"/>
    </location>
</feature>
<keyword evidence="7" id="KW-1185">Reference proteome</keyword>
<feature type="compositionally biased region" description="Basic residues" evidence="5">
    <location>
        <begin position="240"/>
        <end position="257"/>
    </location>
</feature>
<dbReference type="PANTHER" id="PTHR38366">
    <property type="entry name" value="NAD-DEPENDENT PROTEIN DEACETYLASE HST1-LIKE PROTEIN"/>
    <property type="match status" value="1"/>
</dbReference>
<feature type="coiled-coil region" evidence="4">
    <location>
        <begin position="62"/>
        <end position="92"/>
    </location>
</feature>
<accession>A0AAF0WEW0</accession>
<reference evidence="6" key="1">
    <citation type="journal article" date="2016" name="Nat. Genet.">
        <title>A high-quality carrot genome assembly provides new insights into carotenoid accumulation and asterid genome evolution.</title>
        <authorList>
            <person name="Iorizzo M."/>
            <person name="Ellison S."/>
            <person name="Senalik D."/>
            <person name="Zeng P."/>
            <person name="Satapoomin P."/>
            <person name="Huang J."/>
            <person name="Bowman M."/>
            <person name="Iovene M."/>
            <person name="Sanseverino W."/>
            <person name="Cavagnaro P."/>
            <person name="Yildiz M."/>
            <person name="Macko-Podgorni A."/>
            <person name="Moranska E."/>
            <person name="Grzebelus E."/>
            <person name="Grzebelus D."/>
            <person name="Ashrafi H."/>
            <person name="Zheng Z."/>
            <person name="Cheng S."/>
            <person name="Spooner D."/>
            <person name="Van Deynze A."/>
            <person name="Simon P."/>
        </authorList>
    </citation>
    <scope>NUCLEOTIDE SEQUENCE</scope>
    <source>
        <tissue evidence="6">Leaf</tissue>
    </source>
</reference>
<feature type="compositionally biased region" description="Basic and acidic residues" evidence="5">
    <location>
        <begin position="278"/>
        <end position="288"/>
    </location>
</feature>
<proteinExistence type="inferred from homology"/>
<evidence type="ECO:0000313" key="7">
    <source>
        <dbReference type="Proteomes" id="UP000077755"/>
    </source>
</evidence>
<evidence type="ECO:0000256" key="1">
    <source>
        <dbReference type="ARBA" id="ARBA00022604"/>
    </source>
</evidence>
<dbReference type="Proteomes" id="UP000077755">
    <property type="component" value="Chromosome 2"/>
</dbReference>
<comment type="similarity">
    <text evidence="2">Belongs to the TAC family.</text>
</comment>
<sequence length="288" mass="32254">MKIFNWVHCKLHNKDGWSNGQLKKKAESDMVDDQHVALADAIASWRHGILTIGTLGFDPLKHFDQLNEIQSLKNEQDEIEDNQEEYEQDASVEKCIEEGNGDQDPLIQHAAIHGFNNSSGGDNLNNSLPLFNIHDQEPDITIDDHVAADNSNYDNLGTERKRQVEGERVTLADLFAVDCEEFGGAKPHTPPHIHDNNAKVVMIRTEDHDCPMIKKAQEAAISPAAKTPISRPKEDSHSSRPIKKINRLMTKILKRKIHPEGKNEKKANQMKPGCENGADERSRALTGV</sequence>
<dbReference type="EMBL" id="CP093344">
    <property type="protein sequence ID" value="WOG88655.1"/>
    <property type="molecule type" value="Genomic_DNA"/>
</dbReference>
<organism evidence="6 7">
    <name type="scientific">Daucus carota subsp. sativus</name>
    <name type="common">Carrot</name>
    <dbReference type="NCBI Taxonomy" id="79200"/>
    <lineage>
        <taxon>Eukaryota</taxon>
        <taxon>Viridiplantae</taxon>
        <taxon>Streptophyta</taxon>
        <taxon>Embryophyta</taxon>
        <taxon>Tracheophyta</taxon>
        <taxon>Spermatophyta</taxon>
        <taxon>Magnoliopsida</taxon>
        <taxon>eudicotyledons</taxon>
        <taxon>Gunneridae</taxon>
        <taxon>Pentapetalae</taxon>
        <taxon>asterids</taxon>
        <taxon>campanulids</taxon>
        <taxon>Apiales</taxon>
        <taxon>Apiaceae</taxon>
        <taxon>Apioideae</taxon>
        <taxon>Scandiceae</taxon>
        <taxon>Daucinae</taxon>
        <taxon>Daucus</taxon>
        <taxon>Daucus sect. Daucus</taxon>
    </lineage>
</organism>
<dbReference type="AlphaFoldDB" id="A0AAF0WEW0"/>
<evidence type="ECO:0000256" key="4">
    <source>
        <dbReference type="SAM" id="Coils"/>
    </source>
</evidence>
<reference evidence="6" key="2">
    <citation type="submission" date="2022-03" db="EMBL/GenBank/DDBJ databases">
        <title>Draft title - Genomic analysis of global carrot germplasm unveils the trajectory of domestication and the origin of high carotenoid orange carrot.</title>
        <authorList>
            <person name="Iorizzo M."/>
            <person name="Ellison S."/>
            <person name="Senalik D."/>
            <person name="Macko-Podgorni A."/>
            <person name="Grzebelus D."/>
            <person name="Bostan H."/>
            <person name="Rolling W."/>
            <person name="Curaba J."/>
            <person name="Simon P."/>
        </authorList>
    </citation>
    <scope>NUCLEOTIDE SEQUENCE</scope>
    <source>
        <tissue evidence="6">Leaf</tissue>
    </source>
</reference>
<gene>
    <name evidence="6" type="ORF">DCAR_0207890</name>
</gene>
<keyword evidence="4" id="KW-0175">Coiled coil</keyword>
<name>A0AAF0WEW0_DAUCS</name>
<dbReference type="PANTHER" id="PTHR38366:SF1">
    <property type="entry name" value="PROTEIN TILLER ANGLE CONTROL 1"/>
    <property type="match status" value="1"/>
</dbReference>
<dbReference type="InterPro" id="IPR044989">
    <property type="entry name" value="TAC1"/>
</dbReference>
<protein>
    <recommendedName>
        <fullName evidence="3">Protein TILLER ANGLE CONTROL 1</fullName>
    </recommendedName>
</protein>
<keyword evidence="1" id="KW-0341">Growth regulation</keyword>
<feature type="region of interest" description="Disordered" evidence="5">
    <location>
        <begin position="219"/>
        <end position="288"/>
    </location>
</feature>
<evidence type="ECO:0000313" key="6">
    <source>
        <dbReference type="EMBL" id="WOG88655.1"/>
    </source>
</evidence>
<evidence type="ECO:0000256" key="3">
    <source>
        <dbReference type="ARBA" id="ARBA00026138"/>
    </source>
</evidence>